<proteinExistence type="predicted"/>
<protein>
    <submittedName>
        <fullName evidence="3">VQ motif-containing protein 8/17/18/20/21/25</fullName>
    </submittedName>
</protein>
<dbReference type="PANTHER" id="PTHR33143">
    <property type="entry name" value="F16F4.1 PROTEIN-RELATED"/>
    <property type="match status" value="1"/>
</dbReference>
<comment type="caution">
    <text evidence="3">The sequence shown here is derived from an EMBL/GenBank/DDBJ whole genome shotgun (WGS) entry which is preliminary data.</text>
</comment>
<gene>
    <name evidence="3" type="ORF">HanXRQr2_Chr08g0324261</name>
</gene>
<dbReference type="Proteomes" id="UP000215914">
    <property type="component" value="Unassembled WGS sequence"/>
</dbReference>
<dbReference type="Pfam" id="PF05678">
    <property type="entry name" value="VQ"/>
    <property type="match status" value="1"/>
</dbReference>
<evidence type="ECO:0000259" key="2">
    <source>
        <dbReference type="Pfam" id="PF05678"/>
    </source>
</evidence>
<name>A0A9K3ICM9_HELAN</name>
<dbReference type="InterPro" id="IPR039607">
    <property type="entry name" value="VQ_8/17/18/20/21/25"/>
</dbReference>
<accession>A0A9K3ICM9</accession>
<feature type="region of interest" description="Disordered" evidence="1">
    <location>
        <begin position="81"/>
        <end position="135"/>
    </location>
</feature>
<dbReference type="InterPro" id="IPR008889">
    <property type="entry name" value="VQ"/>
</dbReference>
<dbReference type="GO" id="GO:0005634">
    <property type="term" value="C:nucleus"/>
    <property type="evidence" value="ECO:0000318"/>
    <property type="project" value="GO_Central"/>
</dbReference>
<reference evidence="3" key="1">
    <citation type="journal article" date="2017" name="Nature">
        <title>The sunflower genome provides insights into oil metabolism, flowering and Asterid evolution.</title>
        <authorList>
            <person name="Badouin H."/>
            <person name="Gouzy J."/>
            <person name="Grassa C.J."/>
            <person name="Murat F."/>
            <person name="Staton S.E."/>
            <person name="Cottret L."/>
            <person name="Lelandais-Briere C."/>
            <person name="Owens G.L."/>
            <person name="Carrere S."/>
            <person name="Mayjonade B."/>
            <person name="Legrand L."/>
            <person name="Gill N."/>
            <person name="Kane N.C."/>
            <person name="Bowers J.E."/>
            <person name="Hubner S."/>
            <person name="Bellec A."/>
            <person name="Berard A."/>
            <person name="Berges H."/>
            <person name="Blanchet N."/>
            <person name="Boniface M.C."/>
            <person name="Brunel D."/>
            <person name="Catrice O."/>
            <person name="Chaidir N."/>
            <person name="Claudel C."/>
            <person name="Donnadieu C."/>
            <person name="Faraut T."/>
            <person name="Fievet G."/>
            <person name="Helmstetter N."/>
            <person name="King M."/>
            <person name="Knapp S.J."/>
            <person name="Lai Z."/>
            <person name="Le Paslier M.C."/>
            <person name="Lippi Y."/>
            <person name="Lorenzon L."/>
            <person name="Mandel J.R."/>
            <person name="Marage G."/>
            <person name="Marchand G."/>
            <person name="Marquand E."/>
            <person name="Bret-Mestries E."/>
            <person name="Morien E."/>
            <person name="Nambeesan S."/>
            <person name="Nguyen T."/>
            <person name="Pegot-Espagnet P."/>
            <person name="Pouilly N."/>
            <person name="Raftis F."/>
            <person name="Sallet E."/>
            <person name="Schiex T."/>
            <person name="Thomas J."/>
            <person name="Vandecasteele C."/>
            <person name="Vares D."/>
            <person name="Vear F."/>
            <person name="Vautrin S."/>
            <person name="Crespi M."/>
            <person name="Mangin B."/>
            <person name="Burke J.M."/>
            <person name="Salse J."/>
            <person name="Munos S."/>
            <person name="Vincourt P."/>
            <person name="Rieseberg L.H."/>
            <person name="Langlade N.B."/>
        </authorList>
    </citation>
    <scope>NUCLEOTIDE SEQUENCE</scope>
    <source>
        <tissue evidence="3">Leaves</tissue>
    </source>
</reference>
<dbReference type="AlphaFoldDB" id="A0A9K3ICM9"/>
<dbReference type="EMBL" id="MNCJ02000323">
    <property type="protein sequence ID" value="KAF5794095.1"/>
    <property type="molecule type" value="Genomic_DNA"/>
</dbReference>
<feature type="compositionally biased region" description="Basic and acidic residues" evidence="1">
    <location>
        <begin position="119"/>
        <end position="128"/>
    </location>
</feature>
<keyword evidence="4" id="KW-1185">Reference proteome</keyword>
<dbReference type="Gramene" id="mRNA:HanXRQr2_Chr08g0324261">
    <property type="protein sequence ID" value="CDS:HanXRQr2_Chr08g0324261.1"/>
    <property type="gene ID" value="HanXRQr2_Chr08g0324261"/>
</dbReference>
<feature type="compositionally biased region" description="Basic residues" evidence="1">
    <location>
        <begin position="93"/>
        <end position="104"/>
    </location>
</feature>
<organism evidence="3 4">
    <name type="scientific">Helianthus annuus</name>
    <name type="common">Common sunflower</name>
    <dbReference type="NCBI Taxonomy" id="4232"/>
    <lineage>
        <taxon>Eukaryota</taxon>
        <taxon>Viridiplantae</taxon>
        <taxon>Streptophyta</taxon>
        <taxon>Embryophyta</taxon>
        <taxon>Tracheophyta</taxon>
        <taxon>Spermatophyta</taxon>
        <taxon>Magnoliopsida</taxon>
        <taxon>eudicotyledons</taxon>
        <taxon>Gunneridae</taxon>
        <taxon>Pentapetalae</taxon>
        <taxon>asterids</taxon>
        <taxon>campanulids</taxon>
        <taxon>Asterales</taxon>
        <taxon>Asteraceae</taxon>
        <taxon>Asteroideae</taxon>
        <taxon>Heliantheae alliance</taxon>
        <taxon>Heliantheae</taxon>
        <taxon>Helianthus</taxon>
    </lineage>
</organism>
<evidence type="ECO:0000313" key="4">
    <source>
        <dbReference type="Proteomes" id="UP000215914"/>
    </source>
</evidence>
<sequence>MSSLKFLDGDHKQQMKSGMVINGPRPSPLNIKQESHTIHKRHHHQQQQKQIRKPVIIYIHSPEIIHTKPHEFMALVQKLTGCSSSNDQQQQQQKKKNNKMKKKTLKQDGYDLNVNDSGVTHKRDESMKSKSPMFKTPSNPYVADVPLFTPNTSDHFFSPHRFLSPGSILEIMKELPEY</sequence>
<feature type="region of interest" description="Disordered" evidence="1">
    <location>
        <begin position="1"/>
        <end position="26"/>
    </location>
</feature>
<evidence type="ECO:0000313" key="3">
    <source>
        <dbReference type="EMBL" id="KAF5794095.1"/>
    </source>
</evidence>
<feature type="domain" description="VQ" evidence="2">
    <location>
        <begin position="59"/>
        <end position="84"/>
    </location>
</feature>
<reference evidence="3" key="2">
    <citation type="submission" date="2020-06" db="EMBL/GenBank/DDBJ databases">
        <title>Helianthus annuus Genome sequencing and assembly Release 2.</title>
        <authorList>
            <person name="Gouzy J."/>
            <person name="Langlade N."/>
            <person name="Munos S."/>
        </authorList>
    </citation>
    <scope>NUCLEOTIDE SEQUENCE</scope>
    <source>
        <tissue evidence="3">Leaves</tissue>
    </source>
</reference>
<dbReference type="PANTHER" id="PTHR33143:SF76">
    <property type="entry name" value="VQ MOTIF-CONTAINING PROTEIN 8, CHLOROPLASTIC"/>
    <property type="match status" value="1"/>
</dbReference>
<evidence type="ECO:0000256" key="1">
    <source>
        <dbReference type="SAM" id="MobiDB-lite"/>
    </source>
</evidence>